<sequence length="155" mass="17655">MKALRASSFPSLYVTKALHKTHFTKPNNFMNFQCSPLIPSWSFSSRSFKVFTISSPTSSSTIISTENSIDPTLVDDQPELEVEINDEKFDWFLEWYPIMPLCDLDKRVPHGKKVFDDACPHRLAPLSDGRIDKWGRLQCAYHGWPGVSMALETAN</sequence>
<accession>A0AAD9ZT23</accession>
<dbReference type="SUPFAM" id="SSF50022">
    <property type="entry name" value="ISP domain"/>
    <property type="match status" value="1"/>
</dbReference>
<evidence type="ECO:0000256" key="2">
    <source>
        <dbReference type="ARBA" id="ARBA00022692"/>
    </source>
</evidence>
<evidence type="ECO:0000256" key="1">
    <source>
        <dbReference type="ARBA" id="ARBA00004370"/>
    </source>
</evidence>
<evidence type="ECO:0000259" key="11">
    <source>
        <dbReference type="PROSITE" id="PS51296"/>
    </source>
</evidence>
<evidence type="ECO:0000313" key="12">
    <source>
        <dbReference type="EMBL" id="KAK3190155.1"/>
    </source>
</evidence>
<keyword evidence="13" id="KW-1185">Reference proteome</keyword>
<evidence type="ECO:0000256" key="10">
    <source>
        <dbReference type="ARBA" id="ARBA00023136"/>
    </source>
</evidence>
<keyword evidence="3" id="KW-0001">2Fe-2S</keyword>
<evidence type="ECO:0000256" key="8">
    <source>
        <dbReference type="ARBA" id="ARBA00023004"/>
    </source>
</evidence>
<keyword evidence="5" id="KW-0809">Transit peptide</keyword>
<proteinExistence type="predicted"/>
<dbReference type="PANTHER" id="PTHR21266:SF32">
    <property type="entry name" value="CHOLESTEROL 7-DESATURASE NVD"/>
    <property type="match status" value="1"/>
</dbReference>
<evidence type="ECO:0000313" key="13">
    <source>
        <dbReference type="Proteomes" id="UP001281410"/>
    </source>
</evidence>
<dbReference type="EMBL" id="JANJYJ010000009">
    <property type="protein sequence ID" value="KAK3190155.1"/>
    <property type="molecule type" value="Genomic_DNA"/>
</dbReference>
<feature type="domain" description="Rieske" evidence="11">
    <location>
        <begin position="114"/>
        <end position="144"/>
    </location>
</feature>
<dbReference type="InterPro" id="IPR050584">
    <property type="entry name" value="Cholesterol_7-desaturase"/>
</dbReference>
<name>A0AAD9ZT23_9ROSI</name>
<keyword evidence="4" id="KW-0479">Metal-binding</keyword>
<evidence type="ECO:0000256" key="9">
    <source>
        <dbReference type="ARBA" id="ARBA00023014"/>
    </source>
</evidence>
<dbReference type="GO" id="GO:0046872">
    <property type="term" value="F:metal ion binding"/>
    <property type="evidence" value="ECO:0007669"/>
    <property type="project" value="UniProtKB-KW"/>
</dbReference>
<keyword evidence="8" id="KW-0408">Iron</keyword>
<organism evidence="12 13">
    <name type="scientific">Dipteronia sinensis</name>
    <dbReference type="NCBI Taxonomy" id="43782"/>
    <lineage>
        <taxon>Eukaryota</taxon>
        <taxon>Viridiplantae</taxon>
        <taxon>Streptophyta</taxon>
        <taxon>Embryophyta</taxon>
        <taxon>Tracheophyta</taxon>
        <taxon>Spermatophyta</taxon>
        <taxon>Magnoliopsida</taxon>
        <taxon>eudicotyledons</taxon>
        <taxon>Gunneridae</taxon>
        <taxon>Pentapetalae</taxon>
        <taxon>rosids</taxon>
        <taxon>malvids</taxon>
        <taxon>Sapindales</taxon>
        <taxon>Sapindaceae</taxon>
        <taxon>Hippocastanoideae</taxon>
        <taxon>Acereae</taxon>
        <taxon>Dipteronia</taxon>
    </lineage>
</organism>
<evidence type="ECO:0000256" key="3">
    <source>
        <dbReference type="ARBA" id="ARBA00022714"/>
    </source>
</evidence>
<comment type="caution">
    <text evidence="12">The sequence shown here is derived from an EMBL/GenBank/DDBJ whole genome shotgun (WGS) entry which is preliminary data.</text>
</comment>
<dbReference type="InterPro" id="IPR036922">
    <property type="entry name" value="Rieske_2Fe-2S_sf"/>
</dbReference>
<keyword evidence="2" id="KW-0812">Transmembrane</keyword>
<dbReference type="PANTHER" id="PTHR21266">
    <property type="entry name" value="IRON-SULFUR DOMAIN CONTAINING PROTEIN"/>
    <property type="match status" value="1"/>
</dbReference>
<gene>
    <name evidence="12" type="ORF">Dsin_029716</name>
</gene>
<keyword evidence="10" id="KW-0472">Membrane</keyword>
<dbReference type="InterPro" id="IPR017941">
    <property type="entry name" value="Rieske_2Fe-2S"/>
</dbReference>
<dbReference type="PROSITE" id="PS51296">
    <property type="entry name" value="RIESKE"/>
    <property type="match status" value="1"/>
</dbReference>
<dbReference type="GO" id="GO:0016020">
    <property type="term" value="C:membrane"/>
    <property type="evidence" value="ECO:0007669"/>
    <property type="project" value="UniProtKB-SubCell"/>
</dbReference>
<dbReference type="GO" id="GO:0005737">
    <property type="term" value="C:cytoplasm"/>
    <property type="evidence" value="ECO:0007669"/>
    <property type="project" value="TreeGrafter"/>
</dbReference>
<keyword evidence="7" id="KW-0560">Oxidoreductase</keyword>
<keyword evidence="6" id="KW-1133">Transmembrane helix</keyword>
<evidence type="ECO:0000256" key="4">
    <source>
        <dbReference type="ARBA" id="ARBA00022723"/>
    </source>
</evidence>
<keyword evidence="9" id="KW-0411">Iron-sulfur</keyword>
<evidence type="ECO:0000256" key="7">
    <source>
        <dbReference type="ARBA" id="ARBA00023002"/>
    </source>
</evidence>
<dbReference type="Gene3D" id="2.102.10.10">
    <property type="entry name" value="Rieske [2Fe-2S] iron-sulphur domain"/>
    <property type="match status" value="1"/>
</dbReference>
<evidence type="ECO:0000256" key="6">
    <source>
        <dbReference type="ARBA" id="ARBA00022989"/>
    </source>
</evidence>
<dbReference type="Pfam" id="PF00355">
    <property type="entry name" value="Rieske"/>
    <property type="match status" value="1"/>
</dbReference>
<dbReference type="GO" id="GO:0016491">
    <property type="term" value="F:oxidoreductase activity"/>
    <property type="evidence" value="ECO:0007669"/>
    <property type="project" value="UniProtKB-KW"/>
</dbReference>
<protein>
    <recommendedName>
        <fullName evidence="11">Rieske domain-containing protein</fullName>
    </recommendedName>
</protein>
<dbReference type="AlphaFoldDB" id="A0AAD9ZT23"/>
<reference evidence="12" key="1">
    <citation type="journal article" date="2023" name="Plant J.">
        <title>Genome sequences and population genomics provide insights into the demographic history, inbreeding, and mutation load of two 'living fossil' tree species of Dipteronia.</title>
        <authorList>
            <person name="Feng Y."/>
            <person name="Comes H.P."/>
            <person name="Chen J."/>
            <person name="Zhu S."/>
            <person name="Lu R."/>
            <person name="Zhang X."/>
            <person name="Li P."/>
            <person name="Qiu J."/>
            <person name="Olsen K.M."/>
            <person name="Qiu Y."/>
        </authorList>
    </citation>
    <scope>NUCLEOTIDE SEQUENCE</scope>
    <source>
        <strain evidence="12">NBL</strain>
    </source>
</reference>
<evidence type="ECO:0000256" key="5">
    <source>
        <dbReference type="ARBA" id="ARBA00022946"/>
    </source>
</evidence>
<dbReference type="GO" id="GO:0051537">
    <property type="term" value="F:2 iron, 2 sulfur cluster binding"/>
    <property type="evidence" value="ECO:0007669"/>
    <property type="project" value="UniProtKB-KW"/>
</dbReference>
<dbReference type="Proteomes" id="UP001281410">
    <property type="component" value="Unassembled WGS sequence"/>
</dbReference>
<comment type="subcellular location">
    <subcellularLocation>
        <location evidence="1">Membrane</location>
    </subcellularLocation>
</comment>